<sequence length="490" mass="56284">MLNQIKTLRNKIINIPRQAKATIIFILASLITRGLSIISTPIFTRIMSTFEIGEVNIFNSWNNLIYLIVGLSLSSGSFNIAMKEFDDRDGYISSILGLSSISAILFIIIYFLFEDTFLNFIDISNFLVYIILLNVLLKPSMNFWMMRQRYEYKYKKMSIMTIISSILSVGLGVFCVIYASKNTNLSLANVRVLSMNIIPLIISIYLFITLIIRGKEIINIKYWKFALKLSIPLIFHSISKQILDVSDRIMIQHFDGLDKVGIYSIIYTLSSVSLLVWSAINRSIIPYLFDVLSEKIKKNKLKKIVNTLISFYAITCFLLILFAPELISILATDVYLDAIYLVPPIATGIFFTALYNIYANILLFYKKTKMIMFTSISAALINVILNFLFIPKFGYITAAYTTLFTFVILSIMNYYLSKIIHNGEKIYDDNFLFGISIVLISVSMPVILLYDYNVLRYIIIFITLLLIIIKRNDLLNIIKELISDNYDETL</sequence>
<feature type="transmembrane region" description="Helical" evidence="6">
    <location>
        <begin position="454"/>
        <end position="469"/>
    </location>
</feature>
<keyword evidence="4 6" id="KW-1133">Transmembrane helix</keyword>
<keyword evidence="2" id="KW-1003">Cell membrane</keyword>
<feature type="transmembrane region" description="Helical" evidence="6">
    <location>
        <begin position="338"/>
        <end position="358"/>
    </location>
</feature>
<evidence type="ECO:0000256" key="3">
    <source>
        <dbReference type="ARBA" id="ARBA00022692"/>
    </source>
</evidence>
<feature type="transmembrane region" description="Helical" evidence="6">
    <location>
        <begin position="119"/>
        <end position="137"/>
    </location>
</feature>
<feature type="transmembrane region" description="Helical" evidence="6">
    <location>
        <begin position="64"/>
        <end position="82"/>
    </location>
</feature>
<accession>A0A4R6M156</accession>
<feature type="transmembrane region" description="Helical" evidence="6">
    <location>
        <begin position="309"/>
        <end position="332"/>
    </location>
</feature>
<dbReference type="PANTHER" id="PTHR30250">
    <property type="entry name" value="PST FAMILY PREDICTED COLANIC ACID TRANSPORTER"/>
    <property type="match status" value="1"/>
</dbReference>
<dbReference type="PANTHER" id="PTHR30250:SF11">
    <property type="entry name" value="O-ANTIGEN TRANSPORTER-RELATED"/>
    <property type="match status" value="1"/>
</dbReference>
<dbReference type="EMBL" id="SNWX01000004">
    <property type="protein sequence ID" value="TDO94080.1"/>
    <property type="molecule type" value="Genomic_DNA"/>
</dbReference>
<gene>
    <name evidence="7" type="ORF">DFR79_10445</name>
</gene>
<dbReference type="Proteomes" id="UP000295064">
    <property type="component" value="Unassembled WGS sequence"/>
</dbReference>
<feature type="transmembrane region" description="Helical" evidence="6">
    <location>
        <begin position="158"/>
        <end position="180"/>
    </location>
</feature>
<comment type="subcellular location">
    <subcellularLocation>
        <location evidence="1">Cell membrane</location>
        <topology evidence="1">Multi-pass membrane protein</topology>
    </subcellularLocation>
</comment>
<evidence type="ECO:0000256" key="6">
    <source>
        <dbReference type="SAM" id="Phobius"/>
    </source>
</evidence>
<comment type="caution">
    <text evidence="7">The sequence shown here is derived from an EMBL/GenBank/DDBJ whole genome shotgun (WGS) entry which is preliminary data.</text>
</comment>
<feature type="transmembrane region" description="Helical" evidence="6">
    <location>
        <begin position="429"/>
        <end position="448"/>
    </location>
</feature>
<evidence type="ECO:0000256" key="2">
    <source>
        <dbReference type="ARBA" id="ARBA00022475"/>
    </source>
</evidence>
<proteinExistence type="predicted"/>
<dbReference type="RefSeq" id="WP_133514200.1">
    <property type="nucleotide sequence ID" value="NZ_SNWX01000004.1"/>
</dbReference>
<keyword evidence="3 6" id="KW-0812">Transmembrane</keyword>
<keyword evidence="5 6" id="KW-0472">Membrane</keyword>
<dbReference type="OrthoDB" id="9180265at2"/>
<dbReference type="InterPro" id="IPR050833">
    <property type="entry name" value="Poly_Biosynth_Transport"/>
</dbReference>
<feature type="transmembrane region" description="Helical" evidence="6">
    <location>
        <begin position="94"/>
        <end position="113"/>
    </location>
</feature>
<reference evidence="7 8" key="1">
    <citation type="submission" date="2019-03" db="EMBL/GenBank/DDBJ databases">
        <title>Subsurface microbial communities from deep shales in Ohio and West Virginia, USA.</title>
        <authorList>
            <person name="Wrighton K."/>
        </authorList>
    </citation>
    <scope>NUCLEOTIDE SEQUENCE [LARGE SCALE GENOMIC DNA]</scope>
    <source>
        <strain evidence="7 8">MA284_T2</strain>
    </source>
</reference>
<evidence type="ECO:0000256" key="4">
    <source>
        <dbReference type="ARBA" id="ARBA00022989"/>
    </source>
</evidence>
<evidence type="ECO:0000256" key="1">
    <source>
        <dbReference type="ARBA" id="ARBA00004651"/>
    </source>
</evidence>
<evidence type="ECO:0000313" key="7">
    <source>
        <dbReference type="EMBL" id="TDO94080.1"/>
    </source>
</evidence>
<evidence type="ECO:0000313" key="8">
    <source>
        <dbReference type="Proteomes" id="UP000295064"/>
    </source>
</evidence>
<dbReference type="InterPro" id="IPR002797">
    <property type="entry name" value="Polysacc_synth"/>
</dbReference>
<feature type="transmembrane region" description="Helical" evidence="6">
    <location>
        <begin position="192"/>
        <end position="213"/>
    </location>
</feature>
<feature type="transmembrane region" description="Helical" evidence="6">
    <location>
        <begin position="21"/>
        <end position="44"/>
    </location>
</feature>
<dbReference type="Pfam" id="PF01943">
    <property type="entry name" value="Polysacc_synt"/>
    <property type="match status" value="1"/>
</dbReference>
<feature type="transmembrane region" description="Helical" evidence="6">
    <location>
        <begin position="370"/>
        <end position="389"/>
    </location>
</feature>
<organism evidence="7 8">
    <name type="scientific">Halanaerobium saccharolyticum</name>
    <dbReference type="NCBI Taxonomy" id="43595"/>
    <lineage>
        <taxon>Bacteria</taxon>
        <taxon>Bacillati</taxon>
        <taxon>Bacillota</taxon>
        <taxon>Clostridia</taxon>
        <taxon>Halanaerobiales</taxon>
        <taxon>Halanaerobiaceae</taxon>
        <taxon>Halanaerobium</taxon>
    </lineage>
</organism>
<dbReference type="GO" id="GO:0005886">
    <property type="term" value="C:plasma membrane"/>
    <property type="evidence" value="ECO:0007669"/>
    <property type="project" value="UniProtKB-SubCell"/>
</dbReference>
<evidence type="ECO:0000256" key="5">
    <source>
        <dbReference type="ARBA" id="ARBA00023136"/>
    </source>
</evidence>
<name>A0A4R6M156_9FIRM</name>
<dbReference type="AlphaFoldDB" id="A0A4R6M156"/>
<protein>
    <submittedName>
        <fullName evidence="7">O-antigen/teichoic acid export membrane protein</fullName>
    </submittedName>
</protein>
<feature type="transmembrane region" description="Helical" evidence="6">
    <location>
        <begin position="395"/>
        <end position="417"/>
    </location>
</feature>